<dbReference type="AlphaFoldDB" id="A0A284VT74"/>
<dbReference type="PROSITE" id="PS51626">
    <property type="entry name" value="SAM_MT_TRM1"/>
    <property type="match status" value="1"/>
</dbReference>
<dbReference type="GO" id="GO:0000049">
    <property type="term" value="F:tRNA binding"/>
    <property type="evidence" value="ECO:0007669"/>
    <property type="project" value="UniProtKB-UniRule"/>
</dbReference>
<reference evidence="9" key="1">
    <citation type="submission" date="2017-06" db="EMBL/GenBank/DDBJ databases">
        <authorList>
            <person name="Cremers G."/>
        </authorList>
    </citation>
    <scope>NUCLEOTIDE SEQUENCE [LARGE SCALE GENOMIC DNA]</scope>
</reference>
<evidence type="ECO:0000313" key="8">
    <source>
        <dbReference type="EMBL" id="SNQ62485.1"/>
    </source>
</evidence>
<dbReference type="InterPro" id="IPR002905">
    <property type="entry name" value="Trm1"/>
</dbReference>
<proteinExistence type="inferred from homology"/>
<evidence type="ECO:0000313" key="9">
    <source>
        <dbReference type="Proteomes" id="UP000218615"/>
    </source>
</evidence>
<gene>
    <name evidence="8" type="ORF">MNV_740036</name>
</gene>
<accession>A0A284VT74</accession>
<dbReference type="GO" id="GO:0032259">
    <property type="term" value="P:methylation"/>
    <property type="evidence" value="ECO:0007669"/>
    <property type="project" value="UniProtKB-UniRule"/>
</dbReference>
<evidence type="ECO:0000256" key="6">
    <source>
        <dbReference type="ARBA" id="ARBA00022884"/>
    </source>
</evidence>
<dbReference type="EMBL" id="FZMP01000223">
    <property type="protein sequence ID" value="SNQ62485.1"/>
    <property type="molecule type" value="Genomic_DNA"/>
</dbReference>
<dbReference type="Gene3D" id="3.40.50.150">
    <property type="entry name" value="Vaccinia Virus protein VP39"/>
    <property type="match status" value="1"/>
</dbReference>
<evidence type="ECO:0000256" key="7">
    <source>
        <dbReference type="PROSITE-ProRule" id="PRU00958"/>
    </source>
</evidence>
<evidence type="ECO:0000256" key="1">
    <source>
        <dbReference type="ARBA" id="ARBA00022555"/>
    </source>
</evidence>
<protein>
    <submittedName>
        <fullName evidence="8">Uncharacterized protein</fullName>
    </submittedName>
</protein>
<keyword evidence="1 7" id="KW-0820">tRNA-binding</keyword>
<dbReference type="Proteomes" id="UP000218615">
    <property type="component" value="Unassembled WGS sequence"/>
</dbReference>
<evidence type="ECO:0000256" key="4">
    <source>
        <dbReference type="ARBA" id="ARBA00022691"/>
    </source>
</evidence>
<evidence type="ECO:0000256" key="2">
    <source>
        <dbReference type="ARBA" id="ARBA00022603"/>
    </source>
</evidence>
<keyword evidence="6 7" id="KW-0694">RNA-binding</keyword>
<dbReference type="Pfam" id="PF02005">
    <property type="entry name" value="TRM"/>
    <property type="match status" value="1"/>
</dbReference>
<comment type="similarity">
    <text evidence="7">Belongs to the class I-like SAM-binding methyltransferase superfamily. Trm1 family.</text>
</comment>
<keyword evidence="5 7" id="KW-0819">tRNA processing</keyword>
<name>A0A284VT74_9EURY</name>
<evidence type="ECO:0000256" key="5">
    <source>
        <dbReference type="ARBA" id="ARBA00022694"/>
    </source>
</evidence>
<keyword evidence="4 7" id="KW-0949">S-adenosyl-L-methionine</keyword>
<keyword evidence="9" id="KW-1185">Reference proteome</keyword>
<organism evidence="8 9">
    <name type="scientific">Candidatus Methanoperedens nitratireducens</name>
    <dbReference type="NCBI Taxonomy" id="1392998"/>
    <lineage>
        <taxon>Archaea</taxon>
        <taxon>Methanobacteriati</taxon>
        <taxon>Methanobacteriota</taxon>
        <taxon>Stenosarchaea group</taxon>
        <taxon>Methanomicrobia</taxon>
        <taxon>Methanosarcinales</taxon>
        <taxon>ANME-2 cluster</taxon>
        <taxon>Candidatus Methanoperedentaceae</taxon>
        <taxon>Candidatus Methanoperedens</taxon>
    </lineage>
</organism>
<keyword evidence="2 7" id="KW-0489">Methyltransferase</keyword>
<keyword evidence="3 7" id="KW-0808">Transferase</keyword>
<dbReference type="GO" id="GO:0008033">
    <property type="term" value="P:tRNA processing"/>
    <property type="evidence" value="ECO:0007669"/>
    <property type="project" value="UniProtKB-UniRule"/>
</dbReference>
<dbReference type="GO" id="GO:0016423">
    <property type="term" value="F:tRNA (guanine) methyltransferase activity"/>
    <property type="evidence" value="ECO:0007669"/>
    <property type="project" value="InterPro"/>
</dbReference>
<evidence type="ECO:0000256" key="3">
    <source>
        <dbReference type="ARBA" id="ARBA00022679"/>
    </source>
</evidence>
<dbReference type="InterPro" id="IPR029063">
    <property type="entry name" value="SAM-dependent_MTases_sf"/>
</dbReference>
<sequence length="73" mass="7789">MLTRIITEGATKVEVPVPDVTSSFPPSAAAVFYNPAMRINRDIAVAAIACFRKIILSTRILMPSPPLESGGFA</sequence>